<name>A0A6J6ZLZ3_9ZZZZ</name>
<proteinExistence type="predicted"/>
<evidence type="ECO:0000313" key="1">
    <source>
        <dbReference type="EMBL" id="CAB4821764.1"/>
    </source>
</evidence>
<dbReference type="AlphaFoldDB" id="A0A6J6ZLZ3"/>
<accession>A0A6J6ZLZ3</accession>
<sequence length="203" mass="21651">MKNLQVARRSAAISLTCILGLSSIVGLTGCSSKTAVSNNTAASTRSAVPYAATFKVPANCTQTTILATVLTTVSGSTFIDTQWQPAAGTELADVLNNGGIACTYGVQSAEIGATVSWVNDADSLFGGRVTEWLKQGYKKVALQNHSDVDAYYVYKPQSQTQEFHVWELHFLINKMWISINASYLNNLSDASSLIDAAITSANT</sequence>
<reference evidence="1" key="1">
    <citation type="submission" date="2020-05" db="EMBL/GenBank/DDBJ databases">
        <authorList>
            <person name="Chiriac C."/>
            <person name="Salcher M."/>
            <person name="Ghai R."/>
            <person name="Kavagutti S V."/>
        </authorList>
    </citation>
    <scope>NUCLEOTIDE SEQUENCE</scope>
</reference>
<protein>
    <submittedName>
        <fullName evidence="1">Unannotated protein</fullName>
    </submittedName>
</protein>
<gene>
    <name evidence="1" type="ORF">UFOPK3167_00329</name>
</gene>
<dbReference type="EMBL" id="CAFABF010000008">
    <property type="protein sequence ID" value="CAB4821764.1"/>
    <property type="molecule type" value="Genomic_DNA"/>
</dbReference>
<dbReference type="PROSITE" id="PS51257">
    <property type="entry name" value="PROKAR_LIPOPROTEIN"/>
    <property type="match status" value="1"/>
</dbReference>
<organism evidence="1">
    <name type="scientific">freshwater metagenome</name>
    <dbReference type="NCBI Taxonomy" id="449393"/>
    <lineage>
        <taxon>unclassified sequences</taxon>
        <taxon>metagenomes</taxon>
        <taxon>ecological metagenomes</taxon>
    </lineage>
</organism>